<dbReference type="InterPro" id="IPR001811">
    <property type="entry name" value="Chemokine_IL8-like_dom"/>
</dbReference>
<evidence type="ECO:0000313" key="12">
    <source>
        <dbReference type="RefSeq" id="XP_012871855.1"/>
    </source>
</evidence>
<evidence type="ECO:0000256" key="1">
    <source>
        <dbReference type="ARBA" id="ARBA00004613"/>
    </source>
</evidence>
<evidence type="ECO:0000256" key="2">
    <source>
        <dbReference type="ARBA" id="ARBA00010868"/>
    </source>
</evidence>
<dbReference type="InterPro" id="IPR000827">
    <property type="entry name" value="Chemokine_CC_CS"/>
</dbReference>
<feature type="signal peptide" evidence="9">
    <location>
        <begin position="1"/>
        <end position="32"/>
    </location>
</feature>
<dbReference type="GO" id="GO:0008009">
    <property type="term" value="F:chemokine activity"/>
    <property type="evidence" value="ECO:0007669"/>
    <property type="project" value="InterPro"/>
</dbReference>
<name>A0A1S3F6E9_DIPOR</name>
<accession>A0A1S3F6E9</accession>
<dbReference type="STRING" id="10020.ENSDORP00000003073"/>
<evidence type="ECO:0000259" key="10">
    <source>
        <dbReference type="SMART" id="SM00199"/>
    </source>
</evidence>
<dbReference type="CTD" id="6354"/>
<evidence type="ECO:0000256" key="3">
    <source>
        <dbReference type="ARBA" id="ARBA00022500"/>
    </source>
</evidence>
<feature type="chain" id="PRO_5010007889" description="C-C motif chemokine" evidence="9">
    <location>
        <begin position="33"/>
        <end position="107"/>
    </location>
</feature>
<evidence type="ECO:0000256" key="7">
    <source>
        <dbReference type="ARBA" id="ARBA00023157"/>
    </source>
</evidence>
<dbReference type="AlphaFoldDB" id="A0A1S3F6E9"/>
<dbReference type="GO" id="GO:0048245">
    <property type="term" value="P:eosinophil chemotaxis"/>
    <property type="evidence" value="ECO:0007669"/>
    <property type="project" value="TreeGrafter"/>
</dbReference>
<evidence type="ECO:0000256" key="5">
    <source>
        <dbReference type="ARBA" id="ARBA00022525"/>
    </source>
</evidence>
<dbReference type="RefSeq" id="XP_012871855.1">
    <property type="nucleotide sequence ID" value="XM_013016401.1"/>
</dbReference>
<dbReference type="GO" id="GO:0030335">
    <property type="term" value="P:positive regulation of cell migration"/>
    <property type="evidence" value="ECO:0007669"/>
    <property type="project" value="TreeGrafter"/>
</dbReference>
<protein>
    <recommendedName>
        <fullName evidence="9">C-C motif chemokine</fullName>
    </recommendedName>
</protein>
<dbReference type="PROSITE" id="PS00472">
    <property type="entry name" value="SMALL_CYTOKINES_CC"/>
    <property type="match status" value="1"/>
</dbReference>
<dbReference type="GO" id="GO:0005615">
    <property type="term" value="C:extracellular space"/>
    <property type="evidence" value="ECO:0007669"/>
    <property type="project" value="UniProtKB-KW"/>
</dbReference>
<dbReference type="PANTHER" id="PTHR12015:SF209">
    <property type="entry name" value="C-C MOTIF CHEMOKINE 8"/>
    <property type="match status" value="1"/>
</dbReference>
<sequence>MRLALSPITMKVSAMLLSLLLTETIISTHVLAQPDGSNITTCCYKVNRKKIPRQNLESYTMVTHSHCPWPAVIFKTKLGKKFCADPQQKWVQDSVKFLDMKITTQKL</sequence>
<keyword evidence="8" id="KW-0395">Inflammatory response</keyword>
<dbReference type="CDD" id="cd00272">
    <property type="entry name" value="Chemokine_CC"/>
    <property type="match status" value="1"/>
</dbReference>
<gene>
    <name evidence="12" type="primary">Ccl7</name>
</gene>
<dbReference type="Proteomes" id="UP000081671">
    <property type="component" value="Unplaced"/>
</dbReference>
<organism evidence="11 12">
    <name type="scientific">Dipodomys ordii</name>
    <name type="common">Ord's kangaroo rat</name>
    <dbReference type="NCBI Taxonomy" id="10020"/>
    <lineage>
        <taxon>Eukaryota</taxon>
        <taxon>Metazoa</taxon>
        <taxon>Chordata</taxon>
        <taxon>Craniata</taxon>
        <taxon>Vertebrata</taxon>
        <taxon>Euteleostomi</taxon>
        <taxon>Mammalia</taxon>
        <taxon>Eutheria</taxon>
        <taxon>Euarchontoglires</taxon>
        <taxon>Glires</taxon>
        <taxon>Rodentia</taxon>
        <taxon>Castorimorpha</taxon>
        <taxon>Heteromyidae</taxon>
        <taxon>Dipodomyinae</taxon>
        <taxon>Dipodomys</taxon>
    </lineage>
</organism>
<keyword evidence="5 9" id="KW-0964">Secreted</keyword>
<dbReference type="GO" id="GO:0006954">
    <property type="term" value="P:inflammatory response"/>
    <property type="evidence" value="ECO:0007669"/>
    <property type="project" value="UniProtKB-KW"/>
</dbReference>
<dbReference type="GO" id="GO:0070098">
    <property type="term" value="P:chemokine-mediated signaling pathway"/>
    <property type="evidence" value="ECO:0007669"/>
    <property type="project" value="TreeGrafter"/>
</dbReference>
<dbReference type="SMART" id="SM00199">
    <property type="entry name" value="SCY"/>
    <property type="match status" value="1"/>
</dbReference>
<reference evidence="12" key="1">
    <citation type="submission" date="2025-08" db="UniProtKB">
        <authorList>
            <consortium name="RefSeq"/>
        </authorList>
    </citation>
    <scope>IDENTIFICATION</scope>
    <source>
        <tissue evidence="12">Kidney</tissue>
    </source>
</reference>
<feature type="domain" description="Chemokine interleukin-8-like" evidence="10">
    <location>
        <begin position="39"/>
        <end position="98"/>
    </location>
</feature>
<dbReference type="SUPFAM" id="SSF54117">
    <property type="entry name" value="Interleukin 8-like chemokines"/>
    <property type="match status" value="1"/>
</dbReference>
<dbReference type="InterPro" id="IPR036048">
    <property type="entry name" value="Interleukin_8-like_sf"/>
</dbReference>
<evidence type="ECO:0000256" key="9">
    <source>
        <dbReference type="RuleBase" id="RU361150"/>
    </source>
</evidence>
<keyword evidence="3 9" id="KW-0145">Chemotaxis</keyword>
<dbReference type="Gene3D" id="2.40.50.40">
    <property type="match status" value="1"/>
</dbReference>
<keyword evidence="4 9" id="KW-0202">Cytokine</keyword>
<dbReference type="GeneID" id="105985755"/>
<dbReference type="FunCoup" id="A0A1S3F6E9">
    <property type="interactions" value="468"/>
</dbReference>
<evidence type="ECO:0000256" key="6">
    <source>
        <dbReference type="ARBA" id="ARBA00022729"/>
    </source>
</evidence>
<dbReference type="InterPro" id="IPR039809">
    <property type="entry name" value="Chemokine_b/g/d"/>
</dbReference>
<evidence type="ECO:0000256" key="4">
    <source>
        <dbReference type="ARBA" id="ARBA00022514"/>
    </source>
</evidence>
<dbReference type="InParanoid" id="A0A1S3F6E9"/>
<keyword evidence="7" id="KW-1015">Disulfide bond</keyword>
<dbReference type="FunFam" id="2.40.50.40:FF:000002">
    <property type="entry name" value="C-C motif chemokine"/>
    <property type="match status" value="1"/>
</dbReference>
<dbReference type="PANTHER" id="PTHR12015">
    <property type="entry name" value="SMALL INDUCIBLE CYTOKINE A"/>
    <property type="match status" value="1"/>
</dbReference>
<proteinExistence type="inferred from homology"/>
<dbReference type="Pfam" id="PF00048">
    <property type="entry name" value="IL8"/>
    <property type="match status" value="1"/>
</dbReference>
<dbReference type="KEGG" id="dord:105985755"/>
<evidence type="ECO:0000256" key="8">
    <source>
        <dbReference type="ARBA" id="ARBA00023198"/>
    </source>
</evidence>
<dbReference type="OrthoDB" id="9404618at2759"/>
<keyword evidence="11" id="KW-1185">Reference proteome</keyword>
<dbReference type="GO" id="GO:0048020">
    <property type="term" value="F:CCR chemokine receptor binding"/>
    <property type="evidence" value="ECO:0007669"/>
    <property type="project" value="TreeGrafter"/>
</dbReference>
<keyword evidence="6 9" id="KW-0732">Signal</keyword>
<evidence type="ECO:0000313" key="11">
    <source>
        <dbReference type="Proteomes" id="UP000081671"/>
    </source>
</evidence>
<comment type="similarity">
    <text evidence="2 9">Belongs to the intercrine beta (chemokine CC) family.</text>
</comment>
<dbReference type="GO" id="GO:0061844">
    <property type="term" value="P:antimicrobial humoral immune response mediated by antimicrobial peptide"/>
    <property type="evidence" value="ECO:0007669"/>
    <property type="project" value="TreeGrafter"/>
</dbReference>
<comment type="subcellular location">
    <subcellularLocation>
        <location evidence="1 9">Secreted</location>
    </subcellularLocation>
</comment>